<dbReference type="SUPFAM" id="SSF46689">
    <property type="entry name" value="Homeodomain-like"/>
    <property type="match status" value="1"/>
</dbReference>
<dbReference type="GeneID" id="30992023"/>
<evidence type="ECO:0000313" key="3">
    <source>
        <dbReference type="EMBL" id="ODV71792.1"/>
    </source>
</evidence>
<dbReference type="InterPro" id="IPR036388">
    <property type="entry name" value="WH-like_DNA-bd_sf"/>
</dbReference>
<dbReference type="AlphaFoldDB" id="A0A1E4RWX4"/>
<dbReference type="Pfam" id="PF04433">
    <property type="entry name" value="SWIRM"/>
    <property type="match status" value="1"/>
</dbReference>
<gene>
    <name evidence="3" type="ORF">CYBJADRAFT_28003</name>
</gene>
<protein>
    <submittedName>
        <fullName evidence="3">SWIRM-domain-containing protein</fullName>
    </submittedName>
</protein>
<dbReference type="PROSITE" id="PS50934">
    <property type="entry name" value="SWIRM"/>
    <property type="match status" value="1"/>
</dbReference>
<dbReference type="GO" id="GO:0003682">
    <property type="term" value="F:chromatin binding"/>
    <property type="evidence" value="ECO:0007669"/>
    <property type="project" value="TreeGrafter"/>
</dbReference>
<feature type="compositionally biased region" description="Polar residues" evidence="1">
    <location>
        <begin position="57"/>
        <end position="71"/>
    </location>
</feature>
<organism evidence="3 4">
    <name type="scientific">Cyberlindnera jadinii (strain ATCC 18201 / CBS 1600 / BCRC 20928 / JCM 3617 / NBRC 0987 / NRRL Y-1542)</name>
    <name type="common">Torula yeast</name>
    <name type="synonym">Candida utilis</name>
    <dbReference type="NCBI Taxonomy" id="983966"/>
    <lineage>
        <taxon>Eukaryota</taxon>
        <taxon>Fungi</taxon>
        <taxon>Dikarya</taxon>
        <taxon>Ascomycota</taxon>
        <taxon>Saccharomycotina</taxon>
        <taxon>Saccharomycetes</taxon>
        <taxon>Phaffomycetales</taxon>
        <taxon>Phaffomycetaceae</taxon>
        <taxon>Cyberlindnera</taxon>
    </lineage>
</organism>
<dbReference type="InterPro" id="IPR009057">
    <property type="entry name" value="Homeodomain-like_sf"/>
</dbReference>
<dbReference type="GO" id="GO:0006338">
    <property type="term" value="P:chromatin remodeling"/>
    <property type="evidence" value="ECO:0007669"/>
    <property type="project" value="TreeGrafter"/>
</dbReference>
<dbReference type="RefSeq" id="XP_020068831.1">
    <property type="nucleotide sequence ID" value="XM_020217627.1"/>
</dbReference>
<evidence type="ECO:0000313" key="4">
    <source>
        <dbReference type="Proteomes" id="UP000094389"/>
    </source>
</evidence>
<dbReference type="GO" id="GO:0006357">
    <property type="term" value="P:regulation of transcription by RNA polymerase II"/>
    <property type="evidence" value="ECO:0007669"/>
    <property type="project" value="TreeGrafter"/>
</dbReference>
<feature type="region of interest" description="Disordered" evidence="1">
    <location>
        <begin position="169"/>
        <end position="203"/>
    </location>
</feature>
<dbReference type="STRING" id="983966.A0A1E4RWX4"/>
<dbReference type="PANTHER" id="PTHR12374:SF21">
    <property type="entry name" value="SWIRM DOMAIN-CONTAINING PROTEIN FUN19-RELATED"/>
    <property type="match status" value="1"/>
</dbReference>
<sequence length="326" mass="36312">MSSSAADISFGAMTPDPKAISVTEQEDVIGGTIERKSSKSSITRADDQSIPSPPLSPYQSAASSSDAMTTPRQIPEVLITGLNAKGKQSDDHIDTILVLPGQKVAEFPIDNFEKFPLVVKYTCRMGLSKGITKATPQRKYQPRKVHKPSNYYNSDSDYSSTFEKVRTRRVVKETNNTDVDSETSKVSTPPPKRRRPAATSPTVPVNVDWESLPDFSPSVDTLPNNNRCMKVEWKGQPMDLKSDPLVSHLHPAEIVLASTLRLPCALYLDSKRRLFAEKVSRMRKGLPFRRTDAQKSCRIDVNKASRLFAAFEKCGWLDDGLFEKYV</sequence>
<feature type="region of interest" description="Disordered" evidence="1">
    <location>
        <begin position="134"/>
        <end position="153"/>
    </location>
</feature>
<evidence type="ECO:0000256" key="1">
    <source>
        <dbReference type="SAM" id="MobiDB-lite"/>
    </source>
</evidence>
<dbReference type="Proteomes" id="UP000094389">
    <property type="component" value="Unassembled WGS sequence"/>
</dbReference>
<dbReference type="PANTHER" id="PTHR12374">
    <property type="entry name" value="TRANSCRIPTIONAL ADAPTOR 2 ADA2 -RELATED"/>
    <property type="match status" value="1"/>
</dbReference>
<keyword evidence="4" id="KW-1185">Reference proteome</keyword>
<dbReference type="FunFam" id="1.10.10.10:FF:000087">
    <property type="entry name" value="Transcriptional adapter 2"/>
    <property type="match status" value="1"/>
</dbReference>
<name>A0A1E4RWX4_CYBJN</name>
<proteinExistence type="predicted"/>
<accession>A0A1E4RWX4</accession>
<dbReference type="EMBL" id="KV453938">
    <property type="protein sequence ID" value="ODV71792.1"/>
    <property type="molecule type" value="Genomic_DNA"/>
</dbReference>
<reference evidence="3 4" key="1">
    <citation type="journal article" date="2016" name="Proc. Natl. Acad. Sci. U.S.A.">
        <title>Comparative genomics of biotechnologically important yeasts.</title>
        <authorList>
            <person name="Riley R."/>
            <person name="Haridas S."/>
            <person name="Wolfe K.H."/>
            <person name="Lopes M.R."/>
            <person name="Hittinger C.T."/>
            <person name="Goeker M."/>
            <person name="Salamov A.A."/>
            <person name="Wisecaver J.H."/>
            <person name="Long T.M."/>
            <person name="Calvey C.H."/>
            <person name="Aerts A.L."/>
            <person name="Barry K.W."/>
            <person name="Choi C."/>
            <person name="Clum A."/>
            <person name="Coughlan A.Y."/>
            <person name="Deshpande S."/>
            <person name="Douglass A.P."/>
            <person name="Hanson S.J."/>
            <person name="Klenk H.-P."/>
            <person name="LaButti K.M."/>
            <person name="Lapidus A."/>
            <person name="Lindquist E.A."/>
            <person name="Lipzen A.M."/>
            <person name="Meier-Kolthoff J.P."/>
            <person name="Ohm R.A."/>
            <person name="Otillar R.P."/>
            <person name="Pangilinan J.L."/>
            <person name="Peng Y."/>
            <person name="Rokas A."/>
            <person name="Rosa C.A."/>
            <person name="Scheuner C."/>
            <person name="Sibirny A.A."/>
            <person name="Slot J.C."/>
            <person name="Stielow J.B."/>
            <person name="Sun H."/>
            <person name="Kurtzman C.P."/>
            <person name="Blackwell M."/>
            <person name="Grigoriev I.V."/>
            <person name="Jeffries T.W."/>
        </authorList>
    </citation>
    <scope>NUCLEOTIDE SEQUENCE [LARGE SCALE GENOMIC DNA]</scope>
    <source>
        <strain evidence="4">ATCC 18201 / CBS 1600 / BCRC 20928 / JCM 3617 / NBRC 0987 / NRRL Y-1542</strain>
    </source>
</reference>
<dbReference type="OrthoDB" id="5598695at2759"/>
<feature type="domain" description="SWIRM" evidence="2">
    <location>
        <begin position="229"/>
        <end position="326"/>
    </location>
</feature>
<feature type="region of interest" description="Disordered" evidence="1">
    <location>
        <begin position="1"/>
        <end position="71"/>
    </location>
</feature>
<dbReference type="GO" id="GO:0003713">
    <property type="term" value="F:transcription coactivator activity"/>
    <property type="evidence" value="ECO:0007669"/>
    <property type="project" value="TreeGrafter"/>
</dbReference>
<dbReference type="InterPro" id="IPR007526">
    <property type="entry name" value="SWIRM"/>
</dbReference>
<evidence type="ECO:0000259" key="2">
    <source>
        <dbReference type="PROSITE" id="PS50934"/>
    </source>
</evidence>
<dbReference type="Gene3D" id="1.10.10.10">
    <property type="entry name" value="Winged helix-like DNA-binding domain superfamily/Winged helix DNA-binding domain"/>
    <property type="match status" value="1"/>
</dbReference>
<dbReference type="GO" id="GO:0070210">
    <property type="term" value="C:Rpd3L-Expanded complex"/>
    <property type="evidence" value="ECO:0007669"/>
    <property type="project" value="TreeGrafter"/>
</dbReference>